<evidence type="ECO:0000256" key="1">
    <source>
        <dbReference type="SAM" id="SignalP"/>
    </source>
</evidence>
<gene>
    <name evidence="2" type="ORF">KZ820_18725</name>
</gene>
<keyword evidence="3" id="KW-1185">Reference proteome</keyword>
<feature type="chain" id="PRO_5045954445" evidence="1">
    <location>
        <begin position="31"/>
        <end position="292"/>
    </location>
</feature>
<dbReference type="Proteomes" id="UP000759103">
    <property type="component" value="Unassembled WGS sequence"/>
</dbReference>
<evidence type="ECO:0000313" key="3">
    <source>
        <dbReference type="Proteomes" id="UP000759103"/>
    </source>
</evidence>
<dbReference type="InterPro" id="IPR017989">
    <property type="entry name" value="Ribosome_inactivat_1/2"/>
</dbReference>
<accession>A0ABS7BT49</accession>
<dbReference type="EMBL" id="JAHXZN010000009">
    <property type="protein sequence ID" value="MBW6532783.1"/>
    <property type="molecule type" value="Genomic_DNA"/>
</dbReference>
<dbReference type="InterPro" id="IPR016138">
    <property type="entry name" value="Ribosome_inactivat_prot_sub1"/>
</dbReference>
<reference evidence="2 3" key="1">
    <citation type="submission" date="2021-07" db="EMBL/GenBank/DDBJ databases">
        <title>Sphingomonas sp.</title>
        <authorList>
            <person name="Feng G."/>
            <person name="Li J."/>
            <person name="Pan M."/>
        </authorList>
    </citation>
    <scope>NUCLEOTIDE SEQUENCE [LARGE SCALE GENOMIC DNA]</scope>
    <source>
        <strain evidence="2 3">RRHST34</strain>
    </source>
</reference>
<dbReference type="InterPro" id="IPR001574">
    <property type="entry name" value="Ribosome_inactivat_prot"/>
</dbReference>
<protein>
    <submittedName>
        <fullName evidence="2">Uncharacterized protein</fullName>
    </submittedName>
</protein>
<organism evidence="2 3">
    <name type="scientific">Sphingomonas citri</name>
    <dbReference type="NCBI Taxonomy" id="2862499"/>
    <lineage>
        <taxon>Bacteria</taxon>
        <taxon>Pseudomonadati</taxon>
        <taxon>Pseudomonadota</taxon>
        <taxon>Alphaproteobacteria</taxon>
        <taxon>Sphingomonadales</taxon>
        <taxon>Sphingomonadaceae</taxon>
        <taxon>Sphingomonas</taxon>
    </lineage>
</organism>
<evidence type="ECO:0000313" key="2">
    <source>
        <dbReference type="EMBL" id="MBW6532783.1"/>
    </source>
</evidence>
<feature type="signal peptide" evidence="1">
    <location>
        <begin position="1"/>
        <end position="30"/>
    </location>
</feature>
<proteinExistence type="predicted"/>
<dbReference type="RefSeq" id="WP_219750358.1">
    <property type="nucleotide sequence ID" value="NZ_JAHXZN010000009.1"/>
</dbReference>
<dbReference type="PRINTS" id="PR00396">
    <property type="entry name" value="SHIGARICIN"/>
</dbReference>
<comment type="caution">
    <text evidence="2">The sequence shown here is derived from an EMBL/GenBank/DDBJ whole genome shotgun (WGS) entry which is preliminary data.</text>
</comment>
<dbReference type="Gene3D" id="3.40.420.10">
    <property type="entry name" value="Ricin (A subunit), domain 1"/>
    <property type="match status" value="1"/>
</dbReference>
<dbReference type="SUPFAM" id="SSF56371">
    <property type="entry name" value="Ribosome inactivating proteins (RIP)"/>
    <property type="match status" value="1"/>
</dbReference>
<dbReference type="Pfam" id="PF00161">
    <property type="entry name" value="RIP"/>
    <property type="match status" value="1"/>
</dbReference>
<sequence>MSKLPLSLRAASIVAVASCFLLAATPPAFADTPRGTAAYTYMNFNDNSTGPSASQRSQYVALLNSIRRAAAHSFRGTSLISQSGVPGLIRIVLHRNGTNQSVSFWMRPTNLYVEGFTTTLGGGSTPVTWYFPGSNLIEQLNEDGQHWATSGVTLHLPFSVTYSDIERFGNISRANQTLSYSEFNRHFTTLYNASSNGSGYTTAAPMLFFIQYLAEGARFWDVQGVFSDVMAGSTRTMPIIQRELENDWSGISQYGRAITNNSGTSPHYTGPHVGTFYSWGQVAARLAVVQGY</sequence>
<dbReference type="InterPro" id="IPR036041">
    <property type="entry name" value="Ribosome-inact_prot_sf"/>
</dbReference>
<name>A0ABS7BT49_9SPHN</name>
<keyword evidence="1" id="KW-0732">Signal</keyword>